<comment type="caution">
    <text evidence="5">The sequence shown here is derived from an EMBL/GenBank/DDBJ whole genome shotgun (WGS) entry which is preliminary data.</text>
</comment>
<feature type="region of interest" description="Disordered" evidence="4">
    <location>
        <begin position="22"/>
        <end position="66"/>
    </location>
</feature>
<evidence type="ECO:0000256" key="2">
    <source>
        <dbReference type="ARBA" id="ARBA00023163"/>
    </source>
</evidence>
<dbReference type="InterPro" id="IPR005202">
    <property type="entry name" value="TF_GRAS"/>
</dbReference>
<proteinExistence type="inferred from homology"/>
<feature type="region of interest" description="PFYRE" evidence="3">
    <location>
        <begin position="409"/>
        <end position="500"/>
    </location>
</feature>
<gene>
    <name evidence="5" type="primary">SCL4</name>
    <name evidence="5" type="ORF">KSP40_PGU008221</name>
</gene>
<dbReference type="PROSITE" id="PS50985">
    <property type="entry name" value="GRAS"/>
    <property type="match status" value="1"/>
</dbReference>
<dbReference type="PANTHER" id="PTHR31636">
    <property type="entry name" value="OSJNBA0084A10.13 PROTEIN-RELATED"/>
    <property type="match status" value="1"/>
</dbReference>
<feature type="short sequence motif" description="VHIID" evidence="3">
    <location>
        <begin position="317"/>
        <end position="321"/>
    </location>
</feature>
<comment type="similarity">
    <text evidence="3">Belongs to the GRAS family.</text>
</comment>
<reference evidence="5 6" key="1">
    <citation type="journal article" date="2022" name="Nat. Plants">
        <title>Genomes of leafy and leafless Platanthera orchids illuminate the evolution of mycoheterotrophy.</title>
        <authorList>
            <person name="Li M.H."/>
            <person name="Liu K.W."/>
            <person name="Li Z."/>
            <person name="Lu H.C."/>
            <person name="Ye Q.L."/>
            <person name="Zhang D."/>
            <person name="Wang J.Y."/>
            <person name="Li Y.F."/>
            <person name="Zhong Z.M."/>
            <person name="Liu X."/>
            <person name="Yu X."/>
            <person name="Liu D.K."/>
            <person name="Tu X.D."/>
            <person name="Liu B."/>
            <person name="Hao Y."/>
            <person name="Liao X.Y."/>
            <person name="Jiang Y.T."/>
            <person name="Sun W.H."/>
            <person name="Chen J."/>
            <person name="Chen Y.Q."/>
            <person name="Ai Y."/>
            <person name="Zhai J.W."/>
            <person name="Wu S.S."/>
            <person name="Zhou Z."/>
            <person name="Hsiao Y.Y."/>
            <person name="Wu W.L."/>
            <person name="Chen Y.Y."/>
            <person name="Lin Y.F."/>
            <person name="Hsu J.L."/>
            <person name="Li C.Y."/>
            <person name="Wang Z.W."/>
            <person name="Zhao X."/>
            <person name="Zhong W.Y."/>
            <person name="Ma X.K."/>
            <person name="Ma L."/>
            <person name="Huang J."/>
            <person name="Chen G.Z."/>
            <person name="Huang M.Z."/>
            <person name="Huang L."/>
            <person name="Peng D.H."/>
            <person name="Luo Y.B."/>
            <person name="Zou S.Q."/>
            <person name="Chen S.P."/>
            <person name="Lan S."/>
            <person name="Tsai W.C."/>
            <person name="Van de Peer Y."/>
            <person name="Liu Z.J."/>
        </authorList>
    </citation>
    <scope>NUCLEOTIDE SEQUENCE [LARGE SCALE GENOMIC DNA]</scope>
    <source>
        <strain evidence="5">Lor288</strain>
    </source>
</reference>
<name>A0ABR2M4T3_9ASPA</name>
<keyword evidence="6" id="KW-1185">Reference proteome</keyword>
<dbReference type="EMBL" id="JBBWWR010000012">
    <property type="protein sequence ID" value="KAK8959053.1"/>
    <property type="molecule type" value="Genomic_DNA"/>
</dbReference>
<evidence type="ECO:0000256" key="3">
    <source>
        <dbReference type="PROSITE-ProRule" id="PRU01191"/>
    </source>
</evidence>
<evidence type="ECO:0000313" key="6">
    <source>
        <dbReference type="Proteomes" id="UP001412067"/>
    </source>
</evidence>
<keyword evidence="1" id="KW-0805">Transcription regulation</keyword>
<keyword evidence="2" id="KW-0804">Transcription</keyword>
<feature type="region of interest" description="SAW" evidence="3">
    <location>
        <begin position="503"/>
        <end position="581"/>
    </location>
</feature>
<protein>
    <submittedName>
        <fullName evidence="5">Scarecrow-like protein 4</fullName>
    </submittedName>
</protein>
<dbReference type="Pfam" id="PF03514">
    <property type="entry name" value="GRAS"/>
    <property type="match status" value="1"/>
</dbReference>
<accession>A0ABR2M4T3</accession>
<evidence type="ECO:0000256" key="1">
    <source>
        <dbReference type="ARBA" id="ARBA00023015"/>
    </source>
</evidence>
<dbReference type="Proteomes" id="UP001412067">
    <property type="component" value="Unassembled WGS sequence"/>
</dbReference>
<feature type="region of interest" description="Leucine repeat II (LRII)" evidence="3">
    <location>
        <begin position="368"/>
        <end position="400"/>
    </location>
</feature>
<comment type="caution">
    <text evidence="3">Lacks conserved residue(s) required for the propagation of feature annotation.</text>
</comment>
<evidence type="ECO:0000256" key="4">
    <source>
        <dbReference type="SAM" id="MobiDB-lite"/>
    </source>
</evidence>
<feature type="short sequence motif" description="LXXLL motif" evidence="3">
    <location>
        <begin position="417"/>
        <end position="421"/>
    </location>
</feature>
<sequence length="581" mass="63242">MSYMCTDSGNLMAIAQQVIQQKQKQQQRHQHQQHESVMASVDGASGDGDPFAAATPQWGPHHHQSPSIRDHFPFSLSEPAFHDPFASGVLGFHPPPHLEHAAFRISDFGTSAASEFDSDEWMDSLIGESPTGSSEIMADVWKGSELPPIFADAFASCSAAAISLPSQASTSDLDRVVFSDSCKVVAPPPAQPLEPKKEASAGDAQAVDSKSPPLLFKSLLECAQIVDSDPNLAGKAIARIRDHASECGEPMERVAFYFSEALYRRLAAAADSLPDDVHAEDLTLCYKSFNEACPFSMFIHLTANQAILEATESAEKIHIIDFGIDQGIQWAPLLQALATRPTGKPSRIRISGIPAASVGPSPADPLAATGNRLLDFARVLDLNFEFEPVLHSAEDLTAGSFRIEAGESVAVNFTLQLYTLLDDSDQAVERALRLAKSLLPSVVTLGEYECSLNRAGFVERFGNALKYFSAVFESVEAAMGRGSPERAQLERVLLGPRILGAVGPRGDGERRVRMEPKERWRLMMEGCGLENVAVSNYAVSQAKLLLWNYDYSPKYSLLDSCPGFLSLAWEDLPIFTVSSWR</sequence>
<evidence type="ECO:0000313" key="5">
    <source>
        <dbReference type="EMBL" id="KAK8959053.1"/>
    </source>
</evidence>
<organism evidence="5 6">
    <name type="scientific">Platanthera guangdongensis</name>
    <dbReference type="NCBI Taxonomy" id="2320717"/>
    <lineage>
        <taxon>Eukaryota</taxon>
        <taxon>Viridiplantae</taxon>
        <taxon>Streptophyta</taxon>
        <taxon>Embryophyta</taxon>
        <taxon>Tracheophyta</taxon>
        <taxon>Spermatophyta</taxon>
        <taxon>Magnoliopsida</taxon>
        <taxon>Liliopsida</taxon>
        <taxon>Asparagales</taxon>
        <taxon>Orchidaceae</taxon>
        <taxon>Orchidoideae</taxon>
        <taxon>Orchideae</taxon>
        <taxon>Orchidinae</taxon>
        <taxon>Platanthera</taxon>
    </lineage>
</organism>